<feature type="non-terminal residue" evidence="1">
    <location>
        <position position="1"/>
    </location>
</feature>
<evidence type="ECO:0000313" key="2">
    <source>
        <dbReference type="Proteomes" id="UP000799444"/>
    </source>
</evidence>
<evidence type="ECO:0000313" key="1">
    <source>
        <dbReference type="EMBL" id="KAF2738053.1"/>
    </source>
</evidence>
<comment type="caution">
    <text evidence="1">The sequence shown here is derived from an EMBL/GenBank/DDBJ whole genome shotgun (WGS) entry which is preliminary data.</text>
</comment>
<dbReference type="Proteomes" id="UP000799444">
    <property type="component" value="Unassembled WGS sequence"/>
</dbReference>
<keyword evidence="2" id="KW-1185">Reference proteome</keyword>
<dbReference type="EMBL" id="ML996111">
    <property type="protein sequence ID" value="KAF2738053.1"/>
    <property type="molecule type" value="Genomic_DNA"/>
</dbReference>
<sequence>WFQLKKDQAKRLKIWEFVDPEGTKKFEDEVVEPIEPQLIDYEGEVPQRSHLTEKERQLWREDRAEWKDDYTRWATRQKHYEGFAYGILTTIGRTHLHLLLTEEDPRRRL</sequence>
<name>A0A9P4R748_9PLEO</name>
<accession>A0A9P4R748</accession>
<organism evidence="1 2">
    <name type="scientific">Polyplosphaeria fusca</name>
    <dbReference type="NCBI Taxonomy" id="682080"/>
    <lineage>
        <taxon>Eukaryota</taxon>
        <taxon>Fungi</taxon>
        <taxon>Dikarya</taxon>
        <taxon>Ascomycota</taxon>
        <taxon>Pezizomycotina</taxon>
        <taxon>Dothideomycetes</taxon>
        <taxon>Pleosporomycetidae</taxon>
        <taxon>Pleosporales</taxon>
        <taxon>Tetraplosphaeriaceae</taxon>
        <taxon>Polyplosphaeria</taxon>
    </lineage>
</organism>
<gene>
    <name evidence="1" type="ORF">EJ04DRAFT_429795</name>
</gene>
<proteinExistence type="predicted"/>
<protein>
    <submittedName>
        <fullName evidence="1">Uncharacterized protein</fullName>
    </submittedName>
</protein>
<dbReference type="AlphaFoldDB" id="A0A9P4R748"/>
<reference evidence="1" key="1">
    <citation type="journal article" date="2020" name="Stud. Mycol.">
        <title>101 Dothideomycetes genomes: a test case for predicting lifestyles and emergence of pathogens.</title>
        <authorList>
            <person name="Haridas S."/>
            <person name="Albert R."/>
            <person name="Binder M."/>
            <person name="Bloem J."/>
            <person name="Labutti K."/>
            <person name="Salamov A."/>
            <person name="Andreopoulos B."/>
            <person name="Baker S."/>
            <person name="Barry K."/>
            <person name="Bills G."/>
            <person name="Bluhm B."/>
            <person name="Cannon C."/>
            <person name="Castanera R."/>
            <person name="Culley D."/>
            <person name="Daum C."/>
            <person name="Ezra D."/>
            <person name="Gonzalez J."/>
            <person name="Henrissat B."/>
            <person name="Kuo A."/>
            <person name="Liang C."/>
            <person name="Lipzen A."/>
            <person name="Lutzoni F."/>
            <person name="Magnuson J."/>
            <person name="Mondo S."/>
            <person name="Nolan M."/>
            <person name="Ohm R."/>
            <person name="Pangilinan J."/>
            <person name="Park H.-J."/>
            <person name="Ramirez L."/>
            <person name="Alfaro M."/>
            <person name="Sun H."/>
            <person name="Tritt A."/>
            <person name="Yoshinaga Y."/>
            <person name="Zwiers L.-H."/>
            <person name="Turgeon B."/>
            <person name="Goodwin S."/>
            <person name="Spatafora J."/>
            <person name="Crous P."/>
            <person name="Grigoriev I."/>
        </authorList>
    </citation>
    <scope>NUCLEOTIDE SEQUENCE</scope>
    <source>
        <strain evidence="1">CBS 125425</strain>
    </source>
</reference>